<dbReference type="PANTHER" id="PTHR12126:SF11">
    <property type="entry name" value="NADH DEHYDROGENASE [UBIQUINONE] 1 ALPHA SUBCOMPLEX SUBUNIT 9, MITOCHONDRIAL"/>
    <property type="match status" value="1"/>
</dbReference>
<accession>A0A0M6YHE4</accession>
<dbReference type="CDD" id="cd05271">
    <property type="entry name" value="NDUFA9_like_SDR_a"/>
    <property type="match status" value="1"/>
</dbReference>
<protein>
    <submittedName>
        <fullName evidence="2">Hopanoid-associated sugar epimerase</fullName>
    </submittedName>
</protein>
<dbReference type="FunFam" id="3.40.50.720:FF:000702">
    <property type="entry name" value="NADH dehydrogenase (Ubiquinone)"/>
    <property type="match status" value="1"/>
</dbReference>
<dbReference type="InterPro" id="IPR051207">
    <property type="entry name" value="ComplexI_NDUFA9_subunit"/>
</dbReference>
<proteinExistence type="predicted"/>
<gene>
    <name evidence="2" type="ORF">JDO7802_01221</name>
</gene>
<reference evidence="2 3" key="1">
    <citation type="submission" date="2015-07" db="EMBL/GenBank/DDBJ databases">
        <authorList>
            <person name="Noorani M."/>
        </authorList>
    </citation>
    <scope>NUCLEOTIDE SEQUENCE [LARGE SCALE GENOMIC DNA]</scope>
    <source>
        <strain evidence="2 3">CECT 7802</strain>
    </source>
</reference>
<name>A0A0M6YHE4_9RHOB</name>
<dbReference type="GO" id="GO:0044877">
    <property type="term" value="F:protein-containing complex binding"/>
    <property type="evidence" value="ECO:0007669"/>
    <property type="project" value="TreeGrafter"/>
</dbReference>
<dbReference type="InterPro" id="IPR001509">
    <property type="entry name" value="Epimerase_deHydtase"/>
</dbReference>
<dbReference type="STRING" id="420998.JDO7802_01221"/>
<dbReference type="EMBL" id="CXSU01000011">
    <property type="protein sequence ID" value="CTQ49209.1"/>
    <property type="molecule type" value="Genomic_DNA"/>
</dbReference>
<feature type="domain" description="NAD-dependent epimerase/dehydratase" evidence="1">
    <location>
        <begin position="5"/>
        <end position="197"/>
    </location>
</feature>
<keyword evidence="3" id="KW-1185">Reference proteome</keyword>
<evidence type="ECO:0000313" key="3">
    <source>
        <dbReference type="Proteomes" id="UP000049222"/>
    </source>
</evidence>
<dbReference type="PANTHER" id="PTHR12126">
    <property type="entry name" value="NADH-UBIQUINONE OXIDOREDUCTASE 39 KDA SUBUNIT-RELATED"/>
    <property type="match status" value="1"/>
</dbReference>
<dbReference type="RefSeq" id="WP_055083643.1">
    <property type="nucleotide sequence ID" value="NZ_CXSU01000011.1"/>
</dbReference>
<evidence type="ECO:0000259" key="1">
    <source>
        <dbReference type="Pfam" id="PF01370"/>
    </source>
</evidence>
<dbReference type="OrthoDB" id="9776313at2"/>
<dbReference type="Pfam" id="PF01370">
    <property type="entry name" value="Epimerase"/>
    <property type="match status" value="1"/>
</dbReference>
<dbReference type="Proteomes" id="UP000049222">
    <property type="component" value="Unassembled WGS sequence"/>
</dbReference>
<organism evidence="2 3">
    <name type="scientific">Jannaschia donghaensis</name>
    <dbReference type="NCBI Taxonomy" id="420998"/>
    <lineage>
        <taxon>Bacteria</taxon>
        <taxon>Pseudomonadati</taxon>
        <taxon>Pseudomonadota</taxon>
        <taxon>Alphaproteobacteria</taxon>
        <taxon>Rhodobacterales</taxon>
        <taxon>Roseobacteraceae</taxon>
        <taxon>Jannaschia</taxon>
    </lineage>
</organism>
<dbReference type="Gene3D" id="3.40.50.720">
    <property type="entry name" value="NAD(P)-binding Rossmann-like Domain"/>
    <property type="match status" value="1"/>
</dbReference>
<dbReference type="AlphaFoldDB" id="A0A0M6YHE4"/>
<dbReference type="SUPFAM" id="SSF51735">
    <property type="entry name" value="NAD(P)-binding Rossmann-fold domains"/>
    <property type="match status" value="1"/>
</dbReference>
<sequence length="327" mass="35606">MQKLVTIFGGSGFVGRYIARRMAKQGWRVRVACRRPNEAVFVRMYGAVGQVEPVFANIRDDASVAAALSGADAVVNCVGVLAQSGKNTFDTLQAEGATRIARLAAAEGIANMVQISAIGADAESRSDYARTKAEGEAGVMEHQPNAVILRPSLVFGPEDQFFNRFAGMARLAPVLPVVGPNTKFQPVYVDDVAAAAEKAVIGQAQPGIHELGGPDVDTFRELMQTMLRVIRRRALIVTVPFFVARTMAFVLDWVQKLSFGIVHNGTLTRDQVRNLARDNVVTGQYPGFDVLGIVPSTMETVLPEYLWRFRPSGQYSDIKDSAKNMKT</sequence>
<evidence type="ECO:0000313" key="2">
    <source>
        <dbReference type="EMBL" id="CTQ49209.1"/>
    </source>
</evidence>
<dbReference type="InterPro" id="IPR036291">
    <property type="entry name" value="NAD(P)-bd_dom_sf"/>
</dbReference>